<gene>
    <name evidence="2" type="ORF">V8G54_028924</name>
</gene>
<dbReference type="Proteomes" id="UP001374535">
    <property type="component" value="Chromosome 9"/>
</dbReference>
<keyword evidence="1" id="KW-0812">Transmembrane</keyword>
<accession>A0AAQ3MTN6</accession>
<evidence type="ECO:0000313" key="3">
    <source>
        <dbReference type="Proteomes" id="UP001374535"/>
    </source>
</evidence>
<evidence type="ECO:0000313" key="2">
    <source>
        <dbReference type="EMBL" id="WVY96773.1"/>
    </source>
</evidence>
<dbReference type="AlphaFoldDB" id="A0AAQ3MTN6"/>
<feature type="transmembrane region" description="Helical" evidence="1">
    <location>
        <begin position="32"/>
        <end position="53"/>
    </location>
</feature>
<reference evidence="2 3" key="1">
    <citation type="journal article" date="2023" name="Life. Sci Alliance">
        <title>Evolutionary insights into 3D genome organization and epigenetic landscape of Vigna mungo.</title>
        <authorList>
            <person name="Junaid A."/>
            <person name="Singh B."/>
            <person name="Bhatia S."/>
        </authorList>
    </citation>
    <scope>NUCLEOTIDE SEQUENCE [LARGE SCALE GENOMIC DNA]</scope>
    <source>
        <strain evidence="2">Urdbean</strain>
    </source>
</reference>
<protein>
    <submittedName>
        <fullName evidence="2">Uncharacterized protein</fullName>
    </submittedName>
</protein>
<organism evidence="2 3">
    <name type="scientific">Vigna mungo</name>
    <name type="common">Black gram</name>
    <name type="synonym">Phaseolus mungo</name>
    <dbReference type="NCBI Taxonomy" id="3915"/>
    <lineage>
        <taxon>Eukaryota</taxon>
        <taxon>Viridiplantae</taxon>
        <taxon>Streptophyta</taxon>
        <taxon>Embryophyta</taxon>
        <taxon>Tracheophyta</taxon>
        <taxon>Spermatophyta</taxon>
        <taxon>Magnoliopsida</taxon>
        <taxon>eudicotyledons</taxon>
        <taxon>Gunneridae</taxon>
        <taxon>Pentapetalae</taxon>
        <taxon>rosids</taxon>
        <taxon>fabids</taxon>
        <taxon>Fabales</taxon>
        <taxon>Fabaceae</taxon>
        <taxon>Papilionoideae</taxon>
        <taxon>50 kb inversion clade</taxon>
        <taxon>NPAAA clade</taxon>
        <taxon>indigoferoid/millettioid clade</taxon>
        <taxon>Phaseoleae</taxon>
        <taxon>Vigna</taxon>
    </lineage>
</organism>
<keyword evidence="1" id="KW-0472">Membrane</keyword>
<keyword evidence="3" id="KW-1185">Reference proteome</keyword>
<name>A0AAQ3MTN6_VIGMU</name>
<feature type="non-terminal residue" evidence="2">
    <location>
        <position position="154"/>
    </location>
</feature>
<dbReference type="EMBL" id="CP144692">
    <property type="protein sequence ID" value="WVY96773.1"/>
    <property type="molecule type" value="Genomic_DNA"/>
</dbReference>
<proteinExistence type="predicted"/>
<feature type="transmembrane region" description="Helical" evidence="1">
    <location>
        <begin position="59"/>
        <end position="77"/>
    </location>
</feature>
<evidence type="ECO:0000256" key="1">
    <source>
        <dbReference type="SAM" id="Phobius"/>
    </source>
</evidence>
<sequence length="154" mass="17827">MKSNALLNQSGNNFYACDLKGAKSLLERGLDLAFGFVTLVFCHSSFSLSFMIIPVRFQGSWTTFSFFPCYLNLVFIYDSHYLRLWLLHHCHLLSALKILLLSLSISPSICEAVDREKERTLKFKRLRFIYMNFVYDKEGMRLMEEAIPSCNKSG</sequence>
<keyword evidence="1" id="KW-1133">Transmembrane helix</keyword>